<keyword evidence="2" id="KW-1185">Reference proteome</keyword>
<proteinExistence type="predicted"/>
<reference evidence="1 2" key="1">
    <citation type="journal article" date="2016" name="Mol. Biol. Evol.">
        <title>Comparative Genomics of Early-Diverging Mushroom-Forming Fungi Provides Insights into the Origins of Lignocellulose Decay Capabilities.</title>
        <authorList>
            <person name="Nagy L.G."/>
            <person name="Riley R."/>
            <person name="Tritt A."/>
            <person name="Adam C."/>
            <person name="Daum C."/>
            <person name="Floudas D."/>
            <person name="Sun H."/>
            <person name="Yadav J.S."/>
            <person name="Pangilinan J."/>
            <person name="Larsson K.H."/>
            <person name="Matsuura K."/>
            <person name="Barry K."/>
            <person name="Labutti K."/>
            <person name="Kuo R."/>
            <person name="Ohm R.A."/>
            <person name="Bhattacharya S.S."/>
            <person name="Shirouzu T."/>
            <person name="Yoshinaga Y."/>
            <person name="Martin F.M."/>
            <person name="Grigoriev I.V."/>
            <person name="Hibbett D.S."/>
        </authorList>
    </citation>
    <scope>NUCLEOTIDE SEQUENCE [LARGE SCALE GENOMIC DNA]</scope>
    <source>
        <strain evidence="1 2">TUFC12733</strain>
    </source>
</reference>
<dbReference type="Gene3D" id="3.40.50.1000">
    <property type="entry name" value="HAD superfamily/HAD-like"/>
    <property type="match status" value="1"/>
</dbReference>
<sequence length="240" mass="27703">MAITNGTTDDRYIVWLDIDNTLYPRSTRIAELMGERIHEYFLSLGFEENDARELHLKYYTQYGLALRGLMKHHDIDAQDFDRRCDGSLPLETILKPDPKVRKLIQDIDRSKARVWALTNAYSTHAKRVLHILQLDDLIEGVFFCDYAEPNFSCKPEREFYDEAMRVAGVTDASKCLFVDDNLNNVKAAKSLGWGCSVLYSEREEGHTMKEHPQVEGVDVVIGRLEELRQVWKHVFTDASS</sequence>
<dbReference type="GO" id="GO:0006206">
    <property type="term" value="P:pyrimidine nucleobase metabolic process"/>
    <property type="evidence" value="ECO:0007669"/>
    <property type="project" value="TreeGrafter"/>
</dbReference>
<dbReference type="SFLD" id="SFLDS00003">
    <property type="entry name" value="Haloacid_Dehalogenase"/>
    <property type="match status" value="1"/>
</dbReference>
<dbReference type="PANTHER" id="PTHR47438">
    <property type="entry name" value="PHOSPHATE METABOLISM PROTEIN 8-RELATED"/>
    <property type="match status" value="1"/>
</dbReference>
<dbReference type="Proteomes" id="UP000076738">
    <property type="component" value="Unassembled WGS sequence"/>
</dbReference>
<dbReference type="GO" id="GO:0009166">
    <property type="term" value="P:nucleotide catabolic process"/>
    <property type="evidence" value="ECO:0007669"/>
    <property type="project" value="TreeGrafter"/>
</dbReference>
<protein>
    <submittedName>
        <fullName evidence="1">Pyrimidine 5-nucleotidase</fullName>
    </submittedName>
</protein>
<name>A0A167KPI6_CALVF</name>
<dbReference type="InterPro" id="IPR023214">
    <property type="entry name" value="HAD_sf"/>
</dbReference>
<dbReference type="NCBIfam" id="TIGR01993">
    <property type="entry name" value="Pyr-5-nucltdase"/>
    <property type="match status" value="1"/>
</dbReference>
<dbReference type="OrthoDB" id="1065058at2759"/>
<evidence type="ECO:0000313" key="2">
    <source>
        <dbReference type="Proteomes" id="UP000076738"/>
    </source>
</evidence>
<dbReference type="Gene3D" id="1.10.150.450">
    <property type="match status" value="1"/>
</dbReference>
<dbReference type="NCBIfam" id="TIGR01509">
    <property type="entry name" value="HAD-SF-IA-v3"/>
    <property type="match status" value="1"/>
</dbReference>
<gene>
    <name evidence="1" type="ORF">CALVIDRAFT_500923</name>
</gene>
<dbReference type="STRING" id="1330018.A0A167KPI6"/>
<dbReference type="InterPro" id="IPR052791">
    <property type="entry name" value="SSM1_domain"/>
</dbReference>
<dbReference type="AlphaFoldDB" id="A0A167KPI6"/>
<dbReference type="EMBL" id="KV417292">
    <property type="protein sequence ID" value="KZO94862.1"/>
    <property type="molecule type" value="Genomic_DNA"/>
</dbReference>
<dbReference type="Pfam" id="PF00702">
    <property type="entry name" value="Hydrolase"/>
    <property type="match status" value="1"/>
</dbReference>
<dbReference type="PANTHER" id="PTHR47438:SF1">
    <property type="entry name" value="PHOSPHATE METABOLISM PROTEIN 8-RELATED"/>
    <property type="match status" value="1"/>
</dbReference>
<organism evidence="1 2">
    <name type="scientific">Calocera viscosa (strain TUFC12733)</name>
    <dbReference type="NCBI Taxonomy" id="1330018"/>
    <lineage>
        <taxon>Eukaryota</taxon>
        <taxon>Fungi</taxon>
        <taxon>Dikarya</taxon>
        <taxon>Basidiomycota</taxon>
        <taxon>Agaricomycotina</taxon>
        <taxon>Dacrymycetes</taxon>
        <taxon>Dacrymycetales</taxon>
        <taxon>Dacrymycetaceae</taxon>
        <taxon>Calocera</taxon>
    </lineage>
</organism>
<dbReference type="GO" id="GO:0008252">
    <property type="term" value="F:nucleotidase activity"/>
    <property type="evidence" value="ECO:0007669"/>
    <property type="project" value="TreeGrafter"/>
</dbReference>
<accession>A0A167KPI6</accession>
<evidence type="ECO:0000313" key="1">
    <source>
        <dbReference type="EMBL" id="KZO94862.1"/>
    </source>
</evidence>
<dbReference type="InterPro" id="IPR036412">
    <property type="entry name" value="HAD-like_sf"/>
</dbReference>
<dbReference type="SFLD" id="SFLDG01132">
    <property type="entry name" value="C1.5.3:_5'-Nucleotidase_Like"/>
    <property type="match status" value="1"/>
</dbReference>
<dbReference type="SUPFAM" id="SSF56784">
    <property type="entry name" value="HAD-like"/>
    <property type="match status" value="1"/>
</dbReference>
<dbReference type="InterPro" id="IPR006439">
    <property type="entry name" value="HAD-SF_hydro_IA"/>
</dbReference>
<dbReference type="InterPro" id="IPR010237">
    <property type="entry name" value="Pyr-5-nucltdase"/>
</dbReference>
<dbReference type="SFLD" id="SFLDG01129">
    <property type="entry name" value="C1.5:_HAD__Beta-PGM__Phosphata"/>
    <property type="match status" value="1"/>
</dbReference>